<dbReference type="AlphaFoldDB" id="A0A545T199"/>
<reference evidence="1 2" key="1">
    <citation type="submission" date="2019-06" db="EMBL/GenBank/DDBJ databases">
        <title>Draft genome of Aliikangiella marina GYP-15.</title>
        <authorList>
            <person name="Wang G."/>
        </authorList>
    </citation>
    <scope>NUCLEOTIDE SEQUENCE [LARGE SCALE GENOMIC DNA]</scope>
    <source>
        <strain evidence="1 2">GYP-15</strain>
    </source>
</reference>
<dbReference type="RefSeq" id="WP_142944215.1">
    <property type="nucleotide sequence ID" value="NZ_VIKR01000007.1"/>
</dbReference>
<dbReference type="Proteomes" id="UP000317839">
    <property type="component" value="Unassembled WGS sequence"/>
</dbReference>
<dbReference type="EMBL" id="VIKR01000007">
    <property type="protein sequence ID" value="TQV70998.1"/>
    <property type="molecule type" value="Genomic_DNA"/>
</dbReference>
<keyword evidence="2" id="KW-1185">Reference proteome</keyword>
<gene>
    <name evidence="1" type="ORF">FLL45_21975</name>
</gene>
<sequence length="141" mass="16236">MIPDSCIKIKTNKFPILAGEEEALVNENMYGKALCLYLQENLPTKGIEVPFYCCEDWGWWLEVKDKDFAMGLCVYSDPDADGNPTSYAIMPSIHNAKKWSWSKFRKIDVSENVLSIMDKASNILEDDSEIDEVTRHRDFPY</sequence>
<dbReference type="OrthoDB" id="1453393at2"/>
<name>A0A545T199_9GAMM</name>
<evidence type="ECO:0000313" key="2">
    <source>
        <dbReference type="Proteomes" id="UP000317839"/>
    </source>
</evidence>
<proteinExistence type="predicted"/>
<evidence type="ECO:0000313" key="1">
    <source>
        <dbReference type="EMBL" id="TQV70998.1"/>
    </source>
</evidence>
<organism evidence="1 2">
    <name type="scientific">Aliikangiella marina</name>
    <dbReference type="NCBI Taxonomy" id="1712262"/>
    <lineage>
        <taxon>Bacteria</taxon>
        <taxon>Pseudomonadati</taxon>
        <taxon>Pseudomonadota</taxon>
        <taxon>Gammaproteobacteria</taxon>
        <taxon>Oceanospirillales</taxon>
        <taxon>Pleioneaceae</taxon>
        <taxon>Aliikangiella</taxon>
    </lineage>
</organism>
<protein>
    <submittedName>
        <fullName evidence="1">Uncharacterized protein</fullName>
    </submittedName>
</protein>
<comment type="caution">
    <text evidence="1">The sequence shown here is derived from an EMBL/GenBank/DDBJ whole genome shotgun (WGS) entry which is preliminary data.</text>
</comment>
<accession>A0A545T199</accession>